<feature type="domain" description="PucR C-terminal helix-turn-helix" evidence="1">
    <location>
        <begin position="451"/>
        <end position="506"/>
    </location>
</feature>
<evidence type="ECO:0000259" key="1">
    <source>
        <dbReference type="Pfam" id="PF13556"/>
    </source>
</evidence>
<name>A0ABP8TEY5_9ACTN</name>
<evidence type="ECO:0000313" key="3">
    <source>
        <dbReference type="Proteomes" id="UP001500212"/>
    </source>
</evidence>
<dbReference type="PANTHER" id="PTHR33744:SF1">
    <property type="entry name" value="DNA-BINDING TRANSCRIPTIONAL ACTIVATOR ADER"/>
    <property type="match status" value="1"/>
</dbReference>
<feature type="domain" description="PucR C-terminal helix-turn-helix" evidence="1">
    <location>
        <begin position="548"/>
        <end position="606"/>
    </location>
</feature>
<dbReference type="PANTHER" id="PTHR33744">
    <property type="entry name" value="CARBOHYDRATE DIACID REGULATOR"/>
    <property type="match status" value="1"/>
</dbReference>
<keyword evidence="3" id="KW-1185">Reference proteome</keyword>
<dbReference type="InterPro" id="IPR025736">
    <property type="entry name" value="PucR_C-HTH_dom"/>
</dbReference>
<dbReference type="EMBL" id="BAABHJ010000002">
    <property type="protein sequence ID" value="GAA4603561.1"/>
    <property type="molecule type" value="Genomic_DNA"/>
</dbReference>
<dbReference type="InterPro" id="IPR051448">
    <property type="entry name" value="CdaR-like_regulators"/>
</dbReference>
<reference evidence="3" key="1">
    <citation type="journal article" date="2019" name="Int. J. Syst. Evol. Microbiol.">
        <title>The Global Catalogue of Microorganisms (GCM) 10K type strain sequencing project: providing services to taxonomists for standard genome sequencing and annotation.</title>
        <authorList>
            <consortium name="The Broad Institute Genomics Platform"/>
            <consortium name="The Broad Institute Genome Sequencing Center for Infectious Disease"/>
            <person name="Wu L."/>
            <person name="Ma J."/>
        </authorList>
    </citation>
    <scope>NUCLEOTIDE SEQUENCE [LARGE SCALE GENOMIC DNA]</scope>
    <source>
        <strain evidence="3">JCM 17938</strain>
    </source>
</reference>
<proteinExistence type="predicted"/>
<sequence>MPTLRTLVSRSDLGMRFLANEPGRTEDIEFALVAAGGDLSIWAGADPEILRRVLVILPFTEERLTAYAEDTMRWLSGVDAGGVVLAVGSDGEGLYDVEALAAWAHGRGTPLMLATSEPYRAWADVTDIIRNEREHAADHLREIQREVTRPDGLRRLMRWLGRRVGGSVVLLDRAGMPRHAFPELPENVIEQAAADIERVVSGEAHAAAADVEAGVIHVQSIGDGTHDATLLVARSERFPAPVRNLIGDASRLLSLRWRLEESGRRQRHVDQAEAQIREVVLHLLMVGQLEAARRVAETVGPSLAEKIRVYIVECPAEGRDLSVAECDRASRGRAWIVRCPVYTHHVIVLAPAQEVADAMDERLRGHAGRSEDVHVGRSHTVPLQDLGSGYRQAFHALAIARGRSEHYAAFSVRGDLAALVRPRGYAWARALLEPLRDYRPDRSQDPDGAELTATLQSWLDFYGGSARQLKIHRNTLSARLRHIEKILGLSLDDLETQAKLHLALRVLGGPGGAVDEAALETILDTAEVRDWAATQVSPLARRDSEHALETLRVWLRNNAHLERTASALGISAPGVRKRLIRIEEVLGRSLLNGPSARYDLWFALRVYADPAEHPGTRSQAHCAT</sequence>
<accession>A0ABP8TEY5</accession>
<evidence type="ECO:0000313" key="2">
    <source>
        <dbReference type="EMBL" id="GAA4603561.1"/>
    </source>
</evidence>
<dbReference type="Proteomes" id="UP001500212">
    <property type="component" value="Unassembled WGS sequence"/>
</dbReference>
<comment type="caution">
    <text evidence="2">The sequence shown here is derived from an EMBL/GenBank/DDBJ whole genome shotgun (WGS) entry which is preliminary data.</text>
</comment>
<dbReference type="Pfam" id="PF13556">
    <property type="entry name" value="HTH_30"/>
    <property type="match status" value="2"/>
</dbReference>
<dbReference type="Gene3D" id="1.10.10.2840">
    <property type="entry name" value="PucR C-terminal helix-turn-helix domain"/>
    <property type="match status" value="2"/>
</dbReference>
<dbReference type="SUPFAM" id="SSF56954">
    <property type="entry name" value="Outer membrane efflux proteins (OEP)"/>
    <property type="match status" value="1"/>
</dbReference>
<organism evidence="2 3">
    <name type="scientific">Actinoallomurus liliacearum</name>
    <dbReference type="NCBI Taxonomy" id="1080073"/>
    <lineage>
        <taxon>Bacteria</taxon>
        <taxon>Bacillati</taxon>
        <taxon>Actinomycetota</taxon>
        <taxon>Actinomycetes</taxon>
        <taxon>Streptosporangiales</taxon>
        <taxon>Thermomonosporaceae</taxon>
        <taxon>Actinoallomurus</taxon>
    </lineage>
</organism>
<gene>
    <name evidence="2" type="ORF">GCM10023195_11830</name>
</gene>
<dbReference type="InterPro" id="IPR042070">
    <property type="entry name" value="PucR_C-HTH_sf"/>
</dbReference>
<protein>
    <recommendedName>
        <fullName evidence="1">PucR C-terminal helix-turn-helix domain-containing protein</fullName>
    </recommendedName>
</protein>